<organism evidence="1 2">
    <name type="scientific">Selenomonas ruminantium</name>
    <dbReference type="NCBI Taxonomy" id="971"/>
    <lineage>
        <taxon>Bacteria</taxon>
        <taxon>Bacillati</taxon>
        <taxon>Bacillota</taxon>
        <taxon>Negativicutes</taxon>
        <taxon>Selenomonadales</taxon>
        <taxon>Selenomonadaceae</taxon>
        <taxon>Selenomonas</taxon>
    </lineage>
</organism>
<evidence type="ECO:0000313" key="1">
    <source>
        <dbReference type="EMBL" id="SFW18107.1"/>
    </source>
</evidence>
<dbReference type="Proteomes" id="UP000182958">
    <property type="component" value="Unassembled WGS sequence"/>
</dbReference>
<dbReference type="RefSeq" id="WP_072305439.1">
    <property type="nucleotide sequence ID" value="NZ_FPJA01000004.1"/>
</dbReference>
<proteinExistence type="predicted"/>
<protein>
    <submittedName>
        <fullName evidence="1">Uncharacterized protein</fullName>
    </submittedName>
</protein>
<name>A0A1K1M4R7_SELRU</name>
<keyword evidence="2" id="KW-1185">Reference proteome</keyword>
<sequence>MTKQEVNEIITSKAAEYGFEIEENSMGWNNKRTGQDYINIQIFQNTNLDKTDWEKRIGCIEIEANASVSRMGGSPTPEELLKAADEIARGAKFTAELQSMGLSYERTF</sequence>
<gene>
    <name evidence="1" type="ORF">SAMN02910323_0575</name>
</gene>
<evidence type="ECO:0000313" key="2">
    <source>
        <dbReference type="Proteomes" id="UP000182958"/>
    </source>
</evidence>
<dbReference type="AlphaFoldDB" id="A0A1K1M4R7"/>
<accession>A0A1K1M4R7</accession>
<reference evidence="2" key="1">
    <citation type="submission" date="2016-11" db="EMBL/GenBank/DDBJ databases">
        <authorList>
            <person name="Varghese N."/>
            <person name="Submissions S."/>
        </authorList>
    </citation>
    <scope>NUCLEOTIDE SEQUENCE [LARGE SCALE GENOMIC DNA]</scope>
    <source>
        <strain evidence="2">C3</strain>
    </source>
</reference>
<dbReference type="EMBL" id="FPJA01000004">
    <property type="protein sequence ID" value="SFW18107.1"/>
    <property type="molecule type" value="Genomic_DNA"/>
</dbReference>